<proteinExistence type="predicted"/>
<organism evidence="1">
    <name type="scientific">marine sediment metagenome</name>
    <dbReference type="NCBI Taxonomy" id="412755"/>
    <lineage>
        <taxon>unclassified sequences</taxon>
        <taxon>metagenomes</taxon>
        <taxon>ecological metagenomes</taxon>
    </lineage>
</organism>
<gene>
    <name evidence="1" type="ORF">S06H3_62636</name>
</gene>
<comment type="caution">
    <text evidence="1">The sequence shown here is derived from an EMBL/GenBank/DDBJ whole genome shotgun (WGS) entry which is preliminary data.</text>
</comment>
<sequence>DLLKMDEQLQMAVHKRQISTAVARELHKIDDKKDLYRYLEMAIGNGVTPTVAAQWTNEYRKGLQYIESSDRPPSPAPEIKREEKYFTMCQTCEGPMEYKDMRTLKVCDVCHGLILKVVDQGYFKKGGE</sequence>
<dbReference type="EMBL" id="BARV01041350">
    <property type="protein sequence ID" value="GAI49943.1"/>
    <property type="molecule type" value="Genomic_DNA"/>
</dbReference>
<feature type="non-terminal residue" evidence="1">
    <location>
        <position position="1"/>
    </location>
</feature>
<reference evidence="1" key="1">
    <citation type="journal article" date="2014" name="Front. Microbiol.">
        <title>High frequency of phylogenetically diverse reductive dehalogenase-homologous genes in deep subseafloor sedimentary metagenomes.</title>
        <authorList>
            <person name="Kawai M."/>
            <person name="Futagami T."/>
            <person name="Toyoda A."/>
            <person name="Takaki Y."/>
            <person name="Nishi S."/>
            <person name="Hori S."/>
            <person name="Arai W."/>
            <person name="Tsubouchi T."/>
            <person name="Morono Y."/>
            <person name="Uchiyama I."/>
            <person name="Ito T."/>
            <person name="Fujiyama A."/>
            <person name="Inagaki F."/>
            <person name="Takami H."/>
        </authorList>
    </citation>
    <scope>NUCLEOTIDE SEQUENCE</scope>
    <source>
        <strain evidence="1">Expedition CK06-06</strain>
    </source>
</reference>
<protein>
    <submittedName>
        <fullName evidence="1">Uncharacterized protein</fullName>
    </submittedName>
</protein>
<name>X1P235_9ZZZZ</name>
<dbReference type="AlphaFoldDB" id="X1P235"/>
<accession>X1P235</accession>
<evidence type="ECO:0000313" key="1">
    <source>
        <dbReference type="EMBL" id="GAI49943.1"/>
    </source>
</evidence>